<dbReference type="Proteomes" id="UP001501598">
    <property type="component" value="Unassembled WGS sequence"/>
</dbReference>
<organism evidence="2 3">
    <name type="scientific">Pseudonocardia xishanensis</name>
    <dbReference type="NCBI Taxonomy" id="630995"/>
    <lineage>
        <taxon>Bacteria</taxon>
        <taxon>Bacillati</taxon>
        <taxon>Actinomycetota</taxon>
        <taxon>Actinomycetes</taxon>
        <taxon>Pseudonocardiales</taxon>
        <taxon>Pseudonocardiaceae</taxon>
        <taxon>Pseudonocardia</taxon>
    </lineage>
</organism>
<name>A0ABP8RR13_9PSEU</name>
<keyword evidence="1" id="KW-1133">Transmembrane helix</keyword>
<dbReference type="RefSeq" id="WP_345416732.1">
    <property type="nucleotide sequence ID" value="NZ_BAABGT010000032.1"/>
</dbReference>
<protein>
    <recommendedName>
        <fullName evidence="4">Transmembrane protein</fullName>
    </recommendedName>
</protein>
<evidence type="ECO:0000313" key="2">
    <source>
        <dbReference type="EMBL" id="GAA4545781.1"/>
    </source>
</evidence>
<gene>
    <name evidence="2" type="ORF">GCM10023175_26350</name>
</gene>
<proteinExistence type="predicted"/>
<feature type="transmembrane region" description="Helical" evidence="1">
    <location>
        <begin position="49"/>
        <end position="70"/>
    </location>
</feature>
<keyword evidence="1" id="KW-0812">Transmembrane</keyword>
<feature type="transmembrane region" description="Helical" evidence="1">
    <location>
        <begin position="16"/>
        <end position="37"/>
    </location>
</feature>
<keyword evidence="3" id="KW-1185">Reference proteome</keyword>
<evidence type="ECO:0000256" key="1">
    <source>
        <dbReference type="SAM" id="Phobius"/>
    </source>
</evidence>
<evidence type="ECO:0008006" key="4">
    <source>
        <dbReference type="Google" id="ProtNLM"/>
    </source>
</evidence>
<comment type="caution">
    <text evidence="2">The sequence shown here is derived from an EMBL/GenBank/DDBJ whole genome shotgun (WGS) entry which is preliminary data.</text>
</comment>
<feature type="transmembrane region" description="Helical" evidence="1">
    <location>
        <begin position="82"/>
        <end position="105"/>
    </location>
</feature>
<accession>A0ABP8RR13</accession>
<evidence type="ECO:0000313" key="3">
    <source>
        <dbReference type="Proteomes" id="UP001501598"/>
    </source>
</evidence>
<keyword evidence="1" id="KW-0472">Membrane</keyword>
<dbReference type="EMBL" id="BAABGT010000032">
    <property type="protein sequence ID" value="GAA4545781.1"/>
    <property type="molecule type" value="Genomic_DNA"/>
</dbReference>
<sequence>MAKQERGAAPETDVPYYRALFGALGWGVVAFAILVLFGRGEGEADTTRLLVQIGWILIACVLAAWPTWYAARHRGWSELWKLFLLAAPAFWVLRALTLILDALLFR</sequence>
<reference evidence="3" key="1">
    <citation type="journal article" date="2019" name="Int. J. Syst. Evol. Microbiol.">
        <title>The Global Catalogue of Microorganisms (GCM) 10K type strain sequencing project: providing services to taxonomists for standard genome sequencing and annotation.</title>
        <authorList>
            <consortium name="The Broad Institute Genomics Platform"/>
            <consortium name="The Broad Institute Genome Sequencing Center for Infectious Disease"/>
            <person name="Wu L."/>
            <person name="Ma J."/>
        </authorList>
    </citation>
    <scope>NUCLEOTIDE SEQUENCE [LARGE SCALE GENOMIC DNA]</scope>
    <source>
        <strain evidence="3">JCM 17906</strain>
    </source>
</reference>